<dbReference type="PANTHER" id="PTHR30461:SF23">
    <property type="entry name" value="DNA RECOMBINASE-RELATED"/>
    <property type="match status" value="1"/>
</dbReference>
<feature type="region of interest" description="Disordered" evidence="1">
    <location>
        <begin position="664"/>
        <end position="686"/>
    </location>
</feature>
<protein>
    <submittedName>
        <fullName evidence="4">Recombinase family protein</fullName>
    </submittedName>
</protein>
<dbReference type="OrthoDB" id="7475655at2"/>
<dbReference type="InterPro" id="IPR011109">
    <property type="entry name" value="DNA_bind_recombinase_dom"/>
</dbReference>
<dbReference type="AlphaFoldDB" id="A0A9W7KMY6"/>
<dbReference type="Pfam" id="PF13408">
    <property type="entry name" value="Zn_ribbon_recom"/>
    <property type="match status" value="1"/>
</dbReference>
<proteinExistence type="predicted"/>
<dbReference type="Proteomes" id="UP000480854">
    <property type="component" value="Unassembled WGS sequence"/>
</dbReference>
<organism evidence="4 5">
    <name type="scientific">Roseomonas genomospecies 6</name>
    <dbReference type="NCBI Taxonomy" id="214106"/>
    <lineage>
        <taxon>Bacteria</taxon>
        <taxon>Pseudomonadati</taxon>
        <taxon>Pseudomonadota</taxon>
        <taxon>Alphaproteobacteria</taxon>
        <taxon>Acetobacterales</taxon>
        <taxon>Roseomonadaceae</taxon>
        <taxon>Roseomonas</taxon>
    </lineage>
</organism>
<dbReference type="Pfam" id="PF00239">
    <property type="entry name" value="Resolvase"/>
    <property type="match status" value="1"/>
</dbReference>
<dbReference type="SUPFAM" id="SSF53041">
    <property type="entry name" value="Resolvase-like"/>
    <property type="match status" value="1"/>
</dbReference>
<evidence type="ECO:0000259" key="2">
    <source>
        <dbReference type="PROSITE" id="PS51736"/>
    </source>
</evidence>
<feature type="domain" description="Recombinase" evidence="3">
    <location>
        <begin position="167"/>
        <end position="311"/>
    </location>
</feature>
<dbReference type="CDD" id="cd00338">
    <property type="entry name" value="Ser_Recombinase"/>
    <property type="match status" value="1"/>
</dbReference>
<dbReference type="RefSeq" id="WP_149472555.1">
    <property type="nucleotide sequence ID" value="NZ_QOKW01000058.1"/>
</dbReference>
<evidence type="ECO:0000259" key="3">
    <source>
        <dbReference type="PROSITE" id="PS51737"/>
    </source>
</evidence>
<evidence type="ECO:0000313" key="5">
    <source>
        <dbReference type="Proteomes" id="UP000480854"/>
    </source>
</evidence>
<evidence type="ECO:0000313" key="4">
    <source>
        <dbReference type="EMBL" id="KAA0675703.1"/>
    </source>
</evidence>
<dbReference type="InterPro" id="IPR050639">
    <property type="entry name" value="SSR_resolvase"/>
</dbReference>
<dbReference type="Gene3D" id="3.40.50.1390">
    <property type="entry name" value="Resolvase, N-terminal catalytic domain"/>
    <property type="match status" value="1"/>
</dbReference>
<reference evidence="4 5" key="1">
    <citation type="submission" date="2018-07" db="EMBL/GenBank/DDBJ databases">
        <title>Genome sequence of Azospirillum sp. ATCC 49961.</title>
        <authorList>
            <person name="Sant'Anna F.H."/>
            <person name="Baldani J.I."/>
            <person name="Zilli J.E."/>
            <person name="Reis V.M."/>
            <person name="Hartmann A."/>
            <person name="Cruz L."/>
            <person name="de Souza E.M."/>
            <person name="de Oliveira Pedrosa F."/>
            <person name="Passaglia L.M.P."/>
        </authorList>
    </citation>
    <scope>NUCLEOTIDE SEQUENCE [LARGE SCALE GENOMIC DNA]</scope>
    <source>
        <strain evidence="4 5">ATCC 49961</strain>
    </source>
</reference>
<dbReference type="PROSITE" id="PS51736">
    <property type="entry name" value="RECOMBINASES_3"/>
    <property type="match status" value="1"/>
</dbReference>
<name>A0A9W7KMY6_9PROT</name>
<accession>A0A9W7KMY6</accession>
<dbReference type="InterPro" id="IPR006119">
    <property type="entry name" value="Resolv_N"/>
</dbReference>
<comment type="caution">
    <text evidence="4">The sequence shown here is derived from an EMBL/GenBank/DDBJ whole genome shotgun (WGS) entry which is preliminary data.</text>
</comment>
<dbReference type="GO" id="GO:0000150">
    <property type="term" value="F:DNA strand exchange activity"/>
    <property type="evidence" value="ECO:0007669"/>
    <property type="project" value="InterPro"/>
</dbReference>
<dbReference type="InterPro" id="IPR025827">
    <property type="entry name" value="Zn_ribbon_recom_dom"/>
</dbReference>
<dbReference type="EMBL" id="QOKW01000058">
    <property type="protein sequence ID" value="KAA0675703.1"/>
    <property type="molecule type" value="Genomic_DNA"/>
</dbReference>
<keyword evidence="5" id="KW-1185">Reference proteome</keyword>
<dbReference type="InterPro" id="IPR038109">
    <property type="entry name" value="DNA_bind_recomb_sf"/>
</dbReference>
<dbReference type="GO" id="GO:0003677">
    <property type="term" value="F:DNA binding"/>
    <property type="evidence" value="ECO:0007669"/>
    <property type="project" value="InterPro"/>
</dbReference>
<dbReference type="PROSITE" id="PS51737">
    <property type="entry name" value="RECOMBINASE_DNA_BIND"/>
    <property type="match status" value="1"/>
</dbReference>
<evidence type="ECO:0000256" key="1">
    <source>
        <dbReference type="SAM" id="MobiDB-lite"/>
    </source>
</evidence>
<dbReference type="SMART" id="SM00857">
    <property type="entry name" value="Resolvase"/>
    <property type="match status" value="1"/>
</dbReference>
<sequence>MSKITPDHLARHAYVYVRQSSPDQLLHNHESRRRQYGLADRARQLGWSEVVVIDDDLGRSGGGIARPGFERLLGAICEGRVGIVLAIEASRLAHNGRDWHTLLEFCGLVGCLLADEDGVYDAKLPNDRLLLGMKGTMSEMELSILRQRSLEALRQKARRGELFFTVAVGYIKIRHDRIAMDPDLRVREALALVFRKFSEFQSIRQVHLWLRQERIRLPAVERTAEGPRVVWKLPVYNTLHHLLTNPIYGGAYAFGRTGSRVGVQDGRKRVVRGFRRAQAEWEVLIPEHHEGYISWAEFGRNQALIADNANSKGMMTRGSVRRGDALLAGLLRCGHCGRRLHVAYSGTDGYCVRYDCRGAHLNHGTERCISFGGLRVDAAVAADALRFLAPLGIEAALRAIDAREADGSETRRQAELALAQARYEAELARRQYDAVDPDYRLVAAELERRWNDRLVEVHRLEERLAALQAGQSATPTAEERTRLMALGADIETLWHHPGATAETRKRILRTVIAEIVAKVVDDTIQLVIHWQGGDHTRLTVPKNRSGKHRWRTDADTGDLIRALARQQTDGCIAAILNRAGKRTGKGNSWTEARVRSFRNAHGVAVYREGEIAERGEVTLEQAADRLKVSKMTVLRLIAGGIIQASQACKGAPWAIPEAQLSGLEPFRPSTRRPVTENPDQQAFDFQ</sequence>
<dbReference type="Gene3D" id="3.90.1750.20">
    <property type="entry name" value="Putative Large Serine Recombinase, Chain B, Domain 2"/>
    <property type="match status" value="1"/>
</dbReference>
<dbReference type="Pfam" id="PF07508">
    <property type="entry name" value="Recombinase"/>
    <property type="match status" value="1"/>
</dbReference>
<gene>
    <name evidence="4" type="ORF">DS843_30355</name>
</gene>
<dbReference type="PANTHER" id="PTHR30461">
    <property type="entry name" value="DNA-INVERTASE FROM LAMBDOID PROPHAGE"/>
    <property type="match status" value="1"/>
</dbReference>
<dbReference type="InterPro" id="IPR036162">
    <property type="entry name" value="Resolvase-like_N_sf"/>
</dbReference>
<feature type="domain" description="Resolvase/invertase-type recombinase catalytic" evidence="2">
    <location>
        <begin position="12"/>
        <end position="160"/>
    </location>
</feature>